<keyword evidence="4" id="KW-1185">Reference proteome</keyword>
<accession>A0A547PS39</accession>
<proteinExistence type="predicted"/>
<dbReference type="Pfam" id="PF26079">
    <property type="entry name" value="Baseplate_J_C"/>
    <property type="match status" value="1"/>
</dbReference>
<evidence type="ECO:0000259" key="2">
    <source>
        <dbReference type="Pfam" id="PF26079"/>
    </source>
</evidence>
<dbReference type="PIRSF" id="PIRSF020481">
    <property type="entry name" value="BAP"/>
    <property type="match status" value="1"/>
</dbReference>
<dbReference type="Proteomes" id="UP000318590">
    <property type="component" value="Unassembled WGS sequence"/>
</dbReference>
<dbReference type="InterPro" id="IPR058530">
    <property type="entry name" value="Baseplate_J-like_C"/>
</dbReference>
<reference evidence="3 4" key="1">
    <citation type="submission" date="2019-06" db="EMBL/GenBank/DDBJ databases">
        <title>Paenimaribius caenipelagi gen. nov., sp. nov., isolated from a tidal flat.</title>
        <authorList>
            <person name="Yoon J.-H."/>
        </authorList>
    </citation>
    <scope>NUCLEOTIDE SEQUENCE [LARGE SCALE GENOMIC DNA]</scope>
    <source>
        <strain evidence="3 4">JBTF-M29</strain>
    </source>
</reference>
<dbReference type="InterPro" id="IPR058531">
    <property type="entry name" value="Baseplate_J_M"/>
</dbReference>
<dbReference type="EMBL" id="VFSV01000026">
    <property type="protein sequence ID" value="TRD16967.1"/>
    <property type="molecule type" value="Genomic_DNA"/>
</dbReference>
<dbReference type="AlphaFoldDB" id="A0A547PS39"/>
<feature type="domain" description="Baseplate J-like central" evidence="1">
    <location>
        <begin position="142"/>
        <end position="219"/>
    </location>
</feature>
<name>A0A547PS39_9RHOB</name>
<protein>
    <submittedName>
        <fullName evidence="3">Baseplate assembly protein J</fullName>
    </submittedName>
</protein>
<dbReference type="PANTHER" id="PTHR35862">
    <property type="entry name" value="FELS-2 PROPHAGE PROTEIN"/>
    <property type="match status" value="1"/>
</dbReference>
<dbReference type="Pfam" id="PF26078">
    <property type="entry name" value="Baseplate_J_M"/>
    <property type="match status" value="1"/>
</dbReference>
<feature type="domain" description="Baseplate J-like C-terminal" evidence="2">
    <location>
        <begin position="227"/>
        <end position="302"/>
    </location>
</feature>
<dbReference type="InterPro" id="IPR052726">
    <property type="entry name" value="Phage_Baseplate_Hub"/>
</dbReference>
<comment type="caution">
    <text evidence="3">The sequence shown here is derived from an EMBL/GenBank/DDBJ whole genome shotgun (WGS) entry which is preliminary data.</text>
</comment>
<organism evidence="3 4">
    <name type="scientific">Palleronia caenipelagi</name>
    <dbReference type="NCBI Taxonomy" id="2489174"/>
    <lineage>
        <taxon>Bacteria</taxon>
        <taxon>Pseudomonadati</taxon>
        <taxon>Pseudomonadota</taxon>
        <taxon>Alphaproteobacteria</taxon>
        <taxon>Rhodobacterales</taxon>
        <taxon>Roseobacteraceae</taxon>
        <taxon>Palleronia</taxon>
    </lineage>
</organism>
<evidence type="ECO:0000313" key="3">
    <source>
        <dbReference type="EMBL" id="TRD16967.1"/>
    </source>
</evidence>
<evidence type="ECO:0000259" key="1">
    <source>
        <dbReference type="Pfam" id="PF26078"/>
    </source>
</evidence>
<dbReference type="OrthoDB" id="9793802at2"/>
<sequence length="318" mass="33801">MSRFAALDLTTLPAPDAIGVLDFDAILEARLAELDAHLAEIFEAPKVAEIMALARTIAASPMRYLTEAGAARELYVENRINEAVRSVFLATARGAALDQIGANRGVTRKVLDDSDPDTLVREGDEPFRARIQLVIEAWSPHGTEGSYVYWALDADDRVVDVAVYGPNHGLVPAIPPAEPKMVILSSEGDGTADAALIETVFRHCTVDTRRPVADKLTVISATPVPYAIEAVLHVTTPEAAATALAAAEAAVTAFVTNRIRIGRTLYRTSIAAALSVAGVMDVELIAPATDLEIGPFEAPYCTGTALSARSITGGWRDV</sequence>
<dbReference type="RefSeq" id="WP_142835369.1">
    <property type="nucleotide sequence ID" value="NZ_VFSV01000026.1"/>
</dbReference>
<dbReference type="PANTHER" id="PTHR35862:SF1">
    <property type="entry name" value="FELS-2 PROPHAGE PROTEIN"/>
    <property type="match status" value="1"/>
</dbReference>
<dbReference type="InterPro" id="IPR014507">
    <property type="entry name" value="Baseplate_assembly_J_pred"/>
</dbReference>
<gene>
    <name evidence="3" type="ORF">FEV53_13605</name>
</gene>
<evidence type="ECO:0000313" key="4">
    <source>
        <dbReference type="Proteomes" id="UP000318590"/>
    </source>
</evidence>